<evidence type="ECO:0000256" key="4">
    <source>
        <dbReference type="ARBA" id="ARBA00023163"/>
    </source>
</evidence>
<feature type="region of interest" description="Disordered" evidence="6">
    <location>
        <begin position="89"/>
        <end position="109"/>
    </location>
</feature>
<dbReference type="Proteomes" id="UP001327560">
    <property type="component" value="Chromosome 3"/>
</dbReference>
<accession>A0AAQ3Q829</accession>
<sequence length="349" mass="38328">MLSFPDPQNVLAKAAYEQPEFNPHHLLPVPHDSNIPSTPTIFCLDCSLHDLFSSNSSADVNVIMNTVSAQAQQNLAAPTDSAPPLSAAAHNHMGNTSCARRIRSTRKDRHSKILTARGPRDRRMRLSIEVARKFFQLQDMLGFDKASNTVKWLLTMSADAIKDLAATCSSKARSTSSNQSSSKARSTLAFQDSTLSGSKNKSSTVTVKASKVKKTKAKVKKGGTVPLSRKTELHSALARESRAKARERARERTKEKQRVTSLSASIPFDIKEESSLQKWKSLLDFADEDERRSSCTANQCSSERAYESPTIGGSLLIPVFGNNQGATPITDGGSTIFQDQWDMDSFYSR</sequence>
<feature type="compositionally biased region" description="Low complexity" evidence="6">
    <location>
        <begin position="196"/>
        <end position="209"/>
    </location>
</feature>
<evidence type="ECO:0000256" key="3">
    <source>
        <dbReference type="ARBA" id="ARBA00023125"/>
    </source>
</evidence>
<proteinExistence type="predicted"/>
<feature type="compositionally biased region" description="Basic residues" evidence="6">
    <location>
        <begin position="100"/>
        <end position="109"/>
    </location>
</feature>
<dbReference type="GO" id="GO:2000032">
    <property type="term" value="P:regulation of secondary shoot formation"/>
    <property type="evidence" value="ECO:0007669"/>
    <property type="project" value="TreeGrafter"/>
</dbReference>
<evidence type="ECO:0000256" key="2">
    <source>
        <dbReference type="ARBA" id="ARBA00023015"/>
    </source>
</evidence>
<feature type="region of interest" description="Disordered" evidence="6">
    <location>
        <begin position="239"/>
        <end position="260"/>
    </location>
</feature>
<dbReference type="GO" id="GO:0043565">
    <property type="term" value="F:sequence-specific DNA binding"/>
    <property type="evidence" value="ECO:0007669"/>
    <property type="project" value="TreeGrafter"/>
</dbReference>
<evidence type="ECO:0000259" key="8">
    <source>
        <dbReference type="PROSITE" id="PS51370"/>
    </source>
</evidence>
<feature type="domain" description="R" evidence="8">
    <location>
        <begin position="239"/>
        <end position="256"/>
    </location>
</feature>
<dbReference type="GO" id="GO:0005634">
    <property type="term" value="C:nucleus"/>
    <property type="evidence" value="ECO:0007669"/>
    <property type="project" value="UniProtKB-SubCell"/>
</dbReference>
<evidence type="ECO:0000313" key="9">
    <source>
        <dbReference type="EMBL" id="WOL01139.1"/>
    </source>
</evidence>
<keyword evidence="5" id="KW-0539">Nucleus</keyword>
<dbReference type="PANTHER" id="PTHR31072:SF226">
    <property type="entry name" value="TRANSCRIPTION FACTOR TCP18"/>
    <property type="match status" value="1"/>
</dbReference>
<evidence type="ECO:0000259" key="7">
    <source>
        <dbReference type="PROSITE" id="PS51369"/>
    </source>
</evidence>
<feature type="domain" description="TCP" evidence="7">
    <location>
        <begin position="106"/>
        <end position="164"/>
    </location>
</feature>
<organism evidence="9 10">
    <name type="scientific">Canna indica</name>
    <name type="common">Indian-shot</name>
    <dbReference type="NCBI Taxonomy" id="4628"/>
    <lineage>
        <taxon>Eukaryota</taxon>
        <taxon>Viridiplantae</taxon>
        <taxon>Streptophyta</taxon>
        <taxon>Embryophyta</taxon>
        <taxon>Tracheophyta</taxon>
        <taxon>Spermatophyta</taxon>
        <taxon>Magnoliopsida</taxon>
        <taxon>Liliopsida</taxon>
        <taxon>Zingiberales</taxon>
        <taxon>Cannaceae</taxon>
        <taxon>Canna</taxon>
    </lineage>
</organism>
<feature type="region of interest" description="Disordered" evidence="6">
    <location>
        <begin position="171"/>
        <end position="211"/>
    </location>
</feature>
<reference evidence="9 10" key="1">
    <citation type="submission" date="2023-10" db="EMBL/GenBank/DDBJ databases">
        <title>Chromosome-scale genome assembly provides insights into flower coloration mechanisms of Canna indica.</title>
        <authorList>
            <person name="Li C."/>
        </authorList>
    </citation>
    <scope>NUCLEOTIDE SEQUENCE [LARGE SCALE GENOMIC DNA]</scope>
    <source>
        <tissue evidence="9">Flower</tissue>
    </source>
</reference>
<gene>
    <name evidence="9" type="ORF">Cni_G09853</name>
</gene>
<feature type="compositionally biased region" description="Polar residues" evidence="6">
    <location>
        <begin position="171"/>
        <end position="195"/>
    </location>
</feature>
<dbReference type="InterPro" id="IPR017887">
    <property type="entry name" value="TF_TCP_subgr"/>
</dbReference>
<dbReference type="GO" id="GO:0003700">
    <property type="term" value="F:DNA-binding transcription factor activity"/>
    <property type="evidence" value="ECO:0007669"/>
    <property type="project" value="InterPro"/>
</dbReference>
<dbReference type="InterPro" id="IPR005333">
    <property type="entry name" value="Transcription_factor_TCP"/>
</dbReference>
<feature type="compositionally biased region" description="Basic and acidic residues" evidence="6">
    <location>
        <begin position="239"/>
        <end position="258"/>
    </location>
</feature>
<dbReference type="PANTHER" id="PTHR31072">
    <property type="entry name" value="TRANSCRIPTION FACTOR TCP4-RELATED"/>
    <property type="match status" value="1"/>
</dbReference>
<evidence type="ECO:0000256" key="5">
    <source>
        <dbReference type="ARBA" id="ARBA00023242"/>
    </source>
</evidence>
<dbReference type="PROSITE" id="PS51369">
    <property type="entry name" value="TCP"/>
    <property type="match status" value="1"/>
</dbReference>
<keyword evidence="4" id="KW-0804">Transcription</keyword>
<evidence type="ECO:0000256" key="6">
    <source>
        <dbReference type="SAM" id="MobiDB-lite"/>
    </source>
</evidence>
<dbReference type="AlphaFoldDB" id="A0AAQ3Q829"/>
<dbReference type="Pfam" id="PF03634">
    <property type="entry name" value="TCP"/>
    <property type="match status" value="1"/>
</dbReference>
<keyword evidence="2" id="KW-0805">Transcription regulation</keyword>
<protein>
    <submittedName>
        <fullName evidence="9">Transcription factor DICHOTOMA-like</fullName>
    </submittedName>
</protein>
<evidence type="ECO:0000313" key="10">
    <source>
        <dbReference type="Proteomes" id="UP001327560"/>
    </source>
</evidence>
<keyword evidence="3" id="KW-0238">DNA-binding</keyword>
<dbReference type="PROSITE" id="PS51370">
    <property type="entry name" value="R"/>
    <property type="match status" value="1"/>
</dbReference>
<evidence type="ECO:0000256" key="1">
    <source>
        <dbReference type="ARBA" id="ARBA00004123"/>
    </source>
</evidence>
<dbReference type="EMBL" id="CP136892">
    <property type="protein sequence ID" value="WOL01139.1"/>
    <property type="molecule type" value="Genomic_DNA"/>
</dbReference>
<name>A0AAQ3Q829_9LILI</name>
<keyword evidence="10" id="KW-1185">Reference proteome</keyword>
<comment type="subcellular location">
    <subcellularLocation>
        <location evidence="1">Nucleus</location>
    </subcellularLocation>
</comment>
<dbReference type="InterPro" id="IPR017888">
    <property type="entry name" value="CYC/TB1_R_domain"/>
</dbReference>